<dbReference type="Pfam" id="PF07423">
    <property type="entry name" value="DUF1510"/>
    <property type="match status" value="1"/>
</dbReference>
<keyword evidence="2" id="KW-0812">Transmembrane</keyword>
<evidence type="ECO:0000256" key="2">
    <source>
        <dbReference type="SAM" id="Phobius"/>
    </source>
</evidence>
<feature type="compositionally biased region" description="Basic and acidic residues" evidence="1">
    <location>
        <begin position="56"/>
        <end position="112"/>
    </location>
</feature>
<evidence type="ECO:0000256" key="1">
    <source>
        <dbReference type="SAM" id="MobiDB-lite"/>
    </source>
</evidence>
<accession>A0A2N5GRT9</accession>
<evidence type="ECO:0000313" key="4">
    <source>
        <dbReference type="EMBL" id="PLR86149.1"/>
    </source>
</evidence>
<reference evidence="5 7" key="2">
    <citation type="submission" date="2017-12" db="EMBL/GenBank/DDBJ databases">
        <title>Comparative Functional Genomics of Dry Heat Resistant strains isolated from the Viking Spacecraft.</title>
        <authorList>
            <person name="Seuylemezian A."/>
            <person name="Cooper K."/>
            <person name="Vaishampayan P."/>
        </authorList>
    </citation>
    <scope>NUCLEOTIDE SEQUENCE [LARGE SCALE GENOMIC DNA]</scope>
    <source>
        <strain evidence="5 7">ATCC 29669</strain>
    </source>
</reference>
<dbReference type="InterPro" id="IPR009988">
    <property type="entry name" value="DUF1510"/>
</dbReference>
<organism evidence="4 6">
    <name type="scientific">Bacillus canaveralius</name>
    <dbReference type="NCBI Taxonomy" id="1403243"/>
    <lineage>
        <taxon>Bacteria</taxon>
        <taxon>Bacillati</taxon>
        <taxon>Bacillota</taxon>
        <taxon>Bacilli</taxon>
        <taxon>Bacillales</taxon>
        <taxon>Bacillaceae</taxon>
        <taxon>Bacillus</taxon>
    </lineage>
</organism>
<evidence type="ECO:0000313" key="5">
    <source>
        <dbReference type="EMBL" id="PLS00270.1"/>
    </source>
</evidence>
<dbReference type="OrthoDB" id="2168558at2"/>
<name>A0A2N5GRT9_9BACI</name>
<dbReference type="AlphaFoldDB" id="A0A2N5GRT9"/>
<sequence>MDGRDTISRSGKRAKKRKTNIILNSLIAIVLVLIIVVATSIFAGGNDEAASNDQPVEEKSETTDKVKNSNSEKEKSQSGKESKNSAERKEKAANQSESKKSDDNVDDESSKEQEEEADDENEDQAVVTEGGSDPNVKNTIVNPGWKPVGTSQTGEHPAGVYEQGSTDWQEMIQAVTYATGLDENNMTVWRLENNGTNRSVATITAKDTKQPFRVYIEWVDQQGWKPVRVEELIENDKG</sequence>
<protein>
    <submittedName>
        <fullName evidence="4">DNA primase</fullName>
    </submittedName>
</protein>
<gene>
    <name evidence="4" type="ORF">CU635_02115</name>
    <name evidence="5" type="ORF">CVD25_03825</name>
</gene>
<keyword evidence="7" id="KW-1185">Reference proteome</keyword>
<reference evidence="4 6" key="1">
    <citation type="submission" date="2017-11" db="EMBL/GenBank/DDBJ databases">
        <title>Comparitive Functional Genomics of Dry Heat Resistant strains isolated from the Viking Spacecraft.</title>
        <authorList>
            <person name="Seuylemezian A."/>
            <person name="Cooper K."/>
            <person name="Vaishampayan P."/>
        </authorList>
    </citation>
    <scope>NUCLEOTIDE SEQUENCE [LARGE SCALE GENOMIC DNA]</scope>
    <source>
        <strain evidence="4 6">M4.6</strain>
    </source>
</reference>
<feature type="domain" description="DUF1510" evidence="3">
    <location>
        <begin position="141"/>
        <end position="232"/>
    </location>
</feature>
<keyword evidence="2" id="KW-1133">Transmembrane helix</keyword>
<dbReference type="Proteomes" id="UP000234951">
    <property type="component" value="Unassembled WGS sequence"/>
</dbReference>
<dbReference type="Proteomes" id="UP000235114">
    <property type="component" value="Unassembled WGS sequence"/>
</dbReference>
<dbReference type="EMBL" id="PGVA01000004">
    <property type="protein sequence ID" value="PLR86149.1"/>
    <property type="molecule type" value="Genomic_DNA"/>
</dbReference>
<feature type="compositionally biased region" description="Acidic residues" evidence="1">
    <location>
        <begin position="113"/>
        <end position="123"/>
    </location>
</feature>
<evidence type="ECO:0000313" key="7">
    <source>
        <dbReference type="Proteomes" id="UP000235114"/>
    </source>
</evidence>
<feature type="transmembrane region" description="Helical" evidence="2">
    <location>
        <begin position="21"/>
        <end position="43"/>
    </location>
</feature>
<keyword evidence="2" id="KW-0472">Membrane</keyword>
<dbReference type="EMBL" id="PGVD01000013">
    <property type="protein sequence ID" value="PLS00270.1"/>
    <property type="molecule type" value="Genomic_DNA"/>
</dbReference>
<proteinExistence type="predicted"/>
<evidence type="ECO:0000313" key="6">
    <source>
        <dbReference type="Proteomes" id="UP000234951"/>
    </source>
</evidence>
<comment type="caution">
    <text evidence="4">The sequence shown here is derived from an EMBL/GenBank/DDBJ whole genome shotgun (WGS) entry which is preliminary data.</text>
</comment>
<evidence type="ECO:0000259" key="3">
    <source>
        <dbReference type="Pfam" id="PF07423"/>
    </source>
</evidence>
<feature type="region of interest" description="Disordered" evidence="1">
    <location>
        <begin position="46"/>
        <end position="155"/>
    </location>
</feature>